<dbReference type="Proteomes" id="UP000281553">
    <property type="component" value="Unassembled WGS sequence"/>
</dbReference>
<accession>A0A3P7LCQ2</accession>
<organism evidence="2 3">
    <name type="scientific">Dibothriocephalus latus</name>
    <name type="common">Fish tapeworm</name>
    <name type="synonym">Diphyllobothrium latum</name>
    <dbReference type="NCBI Taxonomy" id="60516"/>
    <lineage>
        <taxon>Eukaryota</taxon>
        <taxon>Metazoa</taxon>
        <taxon>Spiralia</taxon>
        <taxon>Lophotrochozoa</taxon>
        <taxon>Platyhelminthes</taxon>
        <taxon>Cestoda</taxon>
        <taxon>Eucestoda</taxon>
        <taxon>Diphyllobothriidea</taxon>
        <taxon>Diphyllobothriidae</taxon>
        <taxon>Dibothriocephalus</taxon>
    </lineage>
</organism>
<keyword evidence="3" id="KW-1185">Reference proteome</keyword>
<dbReference type="AlphaFoldDB" id="A0A3P7LCQ2"/>
<evidence type="ECO:0000313" key="3">
    <source>
        <dbReference type="Proteomes" id="UP000281553"/>
    </source>
</evidence>
<protein>
    <submittedName>
        <fullName evidence="2">Uncharacterized protein</fullName>
    </submittedName>
</protein>
<sequence length="109" mass="12608">MSILSSYHYHYHCDSTARISQAIQERRPMWFSFVRLTNVVLLPSTRRRNPSGGVGDEENPRPGSTQFVKTWKRFMALQFLFSVAGDKNAWRFPDPPQLPIVTRDIIKVG</sequence>
<reference evidence="2 3" key="1">
    <citation type="submission" date="2018-11" db="EMBL/GenBank/DDBJ databases">
        <authorList>
            <consortium name="Pathogen Informatics"/>
        </authorList>
    </citation>
    <scope>NUCLEOTIDE SEQUENCE [LARGE SCALE GENOMIC DNA]</scope>
</reference>
<proteinExistence type="predicted"/>
<name>A0A3P7LCQ2_DIBLA</name>
<evidence type="ECO:0000313" key="2">
    <source>
        <dbReference type="EMBL" id="VDN14825.1"/>
    </source>
</evidence>
<dbReference type="EMBL" id="UYRU01060496">
    <property type="protein sequence ID" value="VDN14825.1"/>
    <property type="molecule type" value="Genomic_DNA"/>
</dbReference>
<gene>
    <name evidence="2" type="ORF">DILT_LOCUS10656</name>
</gene>
<feature type="region of interest" description="Disordered" evidence="1">
    <location>
        <begin position="45"/>
        <end position="64"/>
    </location>
</feature>
<evidence type="ECO:0000256" key="1">
    <source>
        <dbReference type="SAM" id="MobiDB-lite"/>
    </source>
</evidence>